<feature type="binding site" evidence="3">
    <location>
        <begin position="56"/>
        <end position="57"/>
    </location>
    <ligand>
        <name>FAD</name>
        <dbReference type="ChEBI" id="CHEBI:57692"/>
    </ligand>
</feature>
<organism evidence="6 7">
    <name type="scientific">Arthrobacter terricola</name>
    <dbReference type="NCBI Taxonomy" id="2547396"/>
    <lineage>
        <taxon>Bacteria</taxon>
        <taxon>Bacillati</taxon>
        <taxon>Actinomycetota</taxon>
        <taxon>Actinomycetes</taxon>
        <taxon>Micrococcales</taxon>
        <taxon>Micrococcaceae</taxon>
        <taxon>Arthrobacter</taxon>
    </lineage>
</organism>
<comment type="cofactor">
    <cofactor evidence="1">
        <name>FAD</name>
        <dbReference type="ChEBI" id="CHEBI:57692"/>
    </cofactor>
</comment>
<dbReference type="InterPro" id="IPR001613">
    <property type="entry name" value="Flavin_amine_oxidase"/>
</dbReference>
<evidence type="ECO:0000256" key="3">
    <source>
        <dbReference type="PIRSR" id="PIRSR601613-1"/>
    </source>
</evidence>
<evidence type="ECO:0000259" key="5">
    <source>
        <dbReference type="Pfam" id="PF01593"/>
    </source>
</evidence>
<accession>A0A4R5KHK1</accession>
<dbReference type="EMBL" id="SMRU01000016">
    <property type="protein sequence ID" value="TDF94215.1"/>
    <property type="molecule type" value="Genomic_DNA"/>
</dbReference>
<dbReference type="Gene3D" id="3.90.660.10">
    <property type="match status" value="1"/>
</dbReference>
<feature type="binding site" evidence="3">
    <location>
        <position position="348"/>
    </location>
    <ligand>
        <name>substrate</name>
    </ligand>
</feature>
<keyword evidence="2" id="KW-0560">Oxidoreductase</keyword>
<dbReference type="AlphaFoldDB" id="A0A4R5KHK1"/>
<dbReference type="SUPFAM" id="SSF51905">
    <property type="entry name" value="FAD/NAD(P)-binding domain"/>
    <property type="match status" value="1"/>
</dbReference>
<dbReference type="Proteomes" id="UP000295511">
    <property type="component" value="Unassembled WGS sequence"/>
</dbReference>
<evidence type="ECO:0000256" key="2">
    <source>
        <dbReference type="ARBA" id="ARBA00023002"/>
    </source>
</evidence>
<dbReference type="OrthoDB" id="337830at2"/>
<evidence type="ECO:0000256" key="4">
    <source>
        <dbReference type="SAM" id="MobiDB-lite"/>
    </source>
</evidence>
<dbReference type="Pfam" id="PF01593">
    <property type="entry name" value="Amino_oxidase"/>
    <property type="match status" value="1"/>
</dbReference>
<dbReference type="InterPro" id="IPR036188">
    <property type="entry name" value="FAD/NAD-bd_sf"/>
</dbReference>
<dbReference type="InterPro" id="IPR002937">
    <property type="entry name" value="Amino_oxidase"/>
</dbReference>
<keyword evidence="7" id="KW-1185">Reference proteome</keyword>
<dbReference type="Gene3D" id="3.50.50.60">
    <property type="entry name" value="FAD/NAD(P)-binding domain"/>
    <property type="match status" value="1"/>
</dbReference>
<dbReference type="PRINTS" id="PR00757">
    <property type="entry name" value="AMINEOXDASEF"/>
</dbReference>
<dbReference type="Gene3D" id="1.10.405.10">
    <property type="entry name" value="Guanine Nucleotide Dissociation Inhibitor, domain 1"/>
    <property type="match status" value="1"/>
</dbReference>
<comment type="caution">
    <text evidence="6">The sequence shown here is derived from an EMBL/GenBank/DDBJ whole genome shotgun (WGS) entry which is preliminary data.</text>
</comment>
<dbReference type="PANTHER" id="PTHR10742:SF410">
    <property type="entry name" value="LYSINE-SPECIFIC HISTONE DEMETHYLASE 2"/>
    <property type="match status" value="1"/>
</dbReference>
<feature type="domain" description="Amine oxidase" evidence="5">
    <location>
        <begin position="36"/>
        <end position="445"/>
    </location>
</feature>
<protein>
    <submittedName>
        <fullName evidence="6">NAD(P)/FAD-dependent oxidoreductase</fullName>
    </submittedName>
</protein>
<feature type="binding site" evidence="3">
    <location>
        <position position="247"/>
    </location>
    <ligand>
        <name>FAD</name>
        <dbReference type="ChEBI" id="CHEBI:57692"/>
    </ligand>
</feature>
<proteinExistence type="predicted"/>
<evidence type="ECO:0000313" key="7">
    <source>
        <dbReference type="Proteomes" id="UP000295511"/>
    </source>
</evidence>
<feature type="region of interest" description="Disordered" evidence="4">
    <location>
        <begin position="1"/>
        <end position="26"/>
    </location>
</feature>
<sequence>MIENTRQPEGQRERQPKRQPKRQPEQADVVIIGAGFAGLTAARELRQAGRSVIVVEARDRIGGRTWLDTRLGRPLEIGGTWVHWTQPYVWAEMKRYGIGTVQSPVPETAFWWADGKSHQGSPEQLLNEIDASNRQLMEDSRLYFPEPFSPLAHLGASDIDATSLAKKIADLRIADYSKDILESFWALNFNGPIDDAAFTQALRWVALTNGDWKICFEACATYKLQGGTLALLQEIAAGSDVRLNTTVVAVEHDENGATIKAADGSVFQADHVVCTLPLGALPGVSFEPPLPDSSRKAVSDGQVSKGTKAWIKVKGTPQPFVALGSADWPLNFAQTEYEADGDTILVAFGPDASRLDTTDLVQVQAALELLVPGQEVLEVASHDWTADPLSGETWPMHRPGFLSEALAAFQASQGRLFFAGSGFANGWGGFIDGAIESGLEAARAIQDGSLA</sequence>
<evidence type="ECO:0000313" key="6">
    <source>
        <dbReference type="EMBL" id="TDF94215.1"/>
    </source>
</evidence>
<dbReference type="PANTHER" id="PTHR10742">
    <property type="entry name" value="FLAVIN MONOAMINE OXIDASE"/>
    <property type="match status" value="1"/>
</dbReference>
<dbReference type="GO" id="GO:0016491">
    <property type="term" value="F:oxidoreductase activity"/>
    <property type="evidence" value="ECO:0007669"/>
    <property type="project" value="UniProtKB-KW"/>
</dbReference>
<name>A0A4R5KHK1_9MICC</name>
<evidence type="ECO:0000256" key="1">
    <source>
        <dbReference type="ARBA" id="ARBA00001974"/>
    </source>
</evidence>
<gene>
    <name evidence="6" type="ORF">E1809_14055</name>
</gene>
<dbReference type="RefSeq" id="WP_133204867.1">
    <property type="nucleotide sequence ID" value="NZ_SMRU01000016.1"/>
</dbReference>
<reference evidence="6 7" key="1">
    <citation type="submission" date="2019-03" db="EMBL/GenBank/DDBJ databases">
        <title>Whole genome sequence of Arthrobacter sp JH1-1.</title>
        <authorList>
            <person name="Trinh H.N."/>
        </authorList>
    </citation>
    <scope>NUCLEOTIDE SEQUENCE [LARGE SCALE GENOMIC DNA]</scope>
    <source>
        <strain evidence="6 7">JH1-1</strain>
    </source>
</reference>
<dbReference type="InterPro" id="IPR050281">
    <property type="entry name" value="Flavin_monoamine_oxidase"/>
</dbReference>